<keyword evidence="2" id="KW-1133">Transmembrane helix</keyword>
<feature type="region of interest" description="Disordered" evidence="1">
    <location>
        <begin position="129"/>
        <end position="169"/>
    </location>
</feature>
<protein>
    <recommendedName>
        <fullName evidence="3">DUF2007 domain-containing protein</fullName>
    </recommendedName>
</protein>
<feature type="domain" description="DUF2007" evidence="3">
    <location>
        <begin position="1"/>
        <end position="75"/>
    </location>
</feature>
<evidence type="ECO:0000256" key="1">
    <source>
        <dbReference type="SAM" id="MobiDB-lite"/>
    </source>
</evidence>
<dbReference type="RefSeq" id="WP_310094214.1">
    <property type="nucleotide sequence ID" value="NZ_JAVDTT010000003.1"/>
</dbReference>
<keyword evidence="5" id="KW-1185">Reference proteome</keyword>
<reference evidence="4 5" key="1">
    <citation type="submission" date="2023-07" db="EMBL/GenBank/DDBJ databases">
        <title>Sorghum-associated microbial communities from plants grown in Nebraska, USA.</title>
        <authorList>
            <person name="Schachtman D."/>
        </authorList>
    </citation>
    <scope>NUCLEOTIDE SEQUENCE [LARGE SCALE GENOMIC DNA]</scope>
    <source>
        <strain evidence="4 5">BE107</strain>
    </source>
</reference>
<accession>A0ABU1RUA1</accession>
<name>A0ABU1RUA1_9GAMM</name>
<feature type="transmembrane region" description="Helical" evidence="2">
    <location>
        <begin position="111"/>
        <end position="128"/>
    </location>
</feature>
<gene>
    <name evidence="4" type="ORF">J2W94_002644</name>
</gene>
<evidence type="ECO:0000313" key="4">
    <source>
        <dbReference type="EMBL" id="MDR6842350.1"/>
    </source>
</evidence>
<evidence type="ECO:0000259" key="3">
    <source>
        <dbReference type="Pfam" id="PF09413"/>
    </source>
</evidence>
<keyword evidence="2" id="KW-0472">Membrane</keyword>
<sequence>MRQVFTSLRVETVEGVAKLLEDAGIEVYLANGRSYHSKRGGQFSYAEPMKLKQQPSVWVKRAEDQPRAREILRAAGLLATTRPTQGEPLVFAGTDAVDEPKKRPLAWRIRIALLIAIAIAALVTVLRPRPVPDPVPPPAQQAPLPAQPAPAEEEEEVRVRISAPAPTKP</sequence>
<proteinExistence type="predicted"/>
<dbReference type="EMBL" id="JAVDTT010000003">
    <property type="protein sequence ID" value="MDR6842350.1"/>
    <property type="molecule type" value="Genomic_DNA"/>
</dbReference>
<evidence type="ECO:0000313" key="5">
    <source>
        <dbReference type="Proteomes" id="UP001254759"/>
    </source>
</evidence>
<comment type="caution">
    <text evidence="4">The sequence shown here is derived from an EMBL/GenBank/DDBJ whole genome shotgun (WGS) entry which is preliminary data.</text>
</comment>
<organism evidence="4 5">
    <name type="scientific">Pseudoxanthomonas sacheonensis</name>
    <dbReference type="NCBI Taxonomy" id="443615"/>
    <lineage>
        <taxon>Bacteria</taxon>
        <taxon>Pseudomonadati</taxon>
        <taxon>Pseudomonadota</taxon>
        <taxon>Gammaproteobacteria</taxon>
        <taxon>Lysobacterales</taxon>
        <taxon>Lysobacteraceae</taxon>
        <taxon>Pseudoxanthomonas</taxon>
    </lineage>
</organism>
<keyword evidence="2" id="KW-0812">Transmembrane</keyword>
<dbReference type="Proteomes" id="UP001254759">
    <property type="component" value="Unassembled WGS sequence"/>
</dbReference>
<dbReference type="InterPro" id="IPR018551">
    <property type="entry name" value="DUF2007"/>
</dbReference>
<dbReference type="Pfam" id="PF09413">
    <property type="entry name" value="DUF2007"/>
    <property type="match status" value="1"/>
</dbReference>
<feature type="compositionally biased region" description="Pro residues" evidence="1">
    <location>
        <begin position="129"/>
        <end position="148"/>
    </location>
</feature>
<evidence type="ECO:0000256" key="2">
    <source>
        <dbReference type="SAM" id="Phobius"/>
    </source>
</evidence>